<protein>
    <recommendedName>
        <fullName evidence="6">BZIP transcription factor</fullName>
    </recommendedName>
</protein>
<feature type="region of interest" description="Disordered" evidence="1">
    <location>
        <begin position="296"/>
        <end position="315"/>
    </location>
</feature>
<proteinExistence type="predicted"/>
<evidence type="ECO:0008006" key="6">
    <source>
        <dbReference type="Google" id="ProtNLM"/>
    </source>
</evidence>
<dbReference type="Pfam" id="PF04783">
    <property type="entry name" value="DUF630"/>
    <property type="match status" value="1"/>
</dbReference>
<feature type="compositionally biased region" description="Polar residues" evidence="1">
    <location>
        <begin position="298"/>
        <end position="309"/>
    </location>
</feature>
<feature type="domain" description="DUF632" evidence="2">
    <location>
        <begin position="342"/>
        <end position="637"/>
    </location>
</feature>
<dbReference type="EMBL" id="JBBWWQ010000006">
    <property type="protein sequence ID" value="KAK8944651.1"/>
    <property type="molecule type" value="Genomic_DNA"/>
</dbReference>
<evidence type="ECO:0000313" key="4">
    <source>
        <dbReference type="EMBL" id="KAK8944651.1"/>
    </source>
</evidence>
<dbReference type="InterPro" id="IPR006868">
    <property type="entry name" value="DUF630"/>
</dbReference>
<evidence type="ECO:0000313" key="5">
    <source>
        <dbReference type="Proteomes" id="UP001418222"/>
    </source>
</evidence>
<name>A0AAP0BNX2_9ASPA</name>
<feature type="region of interest" description="Disordered" evidence="1">
    <location>
        <begin position="195"/>
        <end position="235"/>
    </location>
</feature>
<feature type="region of interest" description="Disordered" evidence="1">
    <location>
        <begin position="61"/>
        <end position="130"/>
    </location>
</feature>
<evidence type="ECO:0000259" key="3">
    <source>
        <dbReference type="Pfam" id="PF04783"/>
    </source>
</evidence>
<feature type="compositionally biased region" description="Pro residues" evidence="1">
    <location>
        <begin position="80"/>
        <end position="89"/>
    </location>
</feature>
<sequence>MGCGGSKLEELDAVGFCRGRSDLLAEAIRHRYALADAHAAYADSLRAVGAALHQLSNSGHVASMQGSPVLPLPAQRKGDPLPPLSPPPAATAIPFPHSHSHSGSHINFHSSNDSDSDGDSPLHSDDDSPVHLHSIHRESLTGPTYFNLQYARNNPPPPSVTFERQQVHYASVAEPSSSYQPNSYNYSGMDGFFGSSSPPPSKYQYPQGGSGANSKLSTSTAAPPPPSPPRTSTWDFLNPFESFESYYPTYSSSRNSKELTEDEGIPDLEDDEQEVIKEAYGDPKFATFISETAAPEYSGSTVDGSNYNPRSKEEDEELVEKNVVGGEVQKPHEERRYHDASEVAGEINLQFEKAAESTRELAGMLEVGRQPYKRKSSVYAVSSKMLCVIPVSMWKDEDLDYQEEKVMSTGNLSSTLQKLYIWEQKLHDEVRVEKKMRLLHDRNSQKLHQLDRKGAESHKIEVTQTLIRKLSTKRRIAIQVVNSISTKIVMLRDEELWPQMDELIQGLQRMWRAMSECHHLQSLAISEASYIDSIAAREKLTHEHMKAIMQLELELLRWTGNFSSWINSQKNFVKSLNSWLLLCLHYEPEVTADGIPPYSPRRMGAPQVVVVLNNWFQALERVSVNEVLDAMKSSAVSLKQVWEEGDTEPREKMIAIREVERLNKKLTICSGKDDFLLGQPPHAEPIRLQSALIRVFQAVENFAADAMDAYDGLNAHAVEERANVEEARGSQV</sequence>
<dbReference type="PANTHER" id="PTHR21450">
    <property type="entry name" value="PROTEIN ALTERED PHOSPHATE STARVATION RESPONSE 1"/>
    <property type="match status" value="1"/>
</dbReference>
<comment type="caution">
    <text evidence="4">The sequence shown here is derived from an EMBL/GenBank/DDBJ whole genome shotgun (WGS) entry which is preliminary data.</text>
</comment>
<organism evidence="4 5">
    <name type="scientific">Platanthera zijinensis</name>
    <dbReference type="NCBI Taxonomy" id="2320716"/>
    <lineage>
        <taxon>Eukaryota</taxon>
        <taxon>Viridiplantae</taxon>
        <taxon>Streptophyta</taxon>
        <taxon>Embryophyta</taxon>
        <taxon>Tracheophyta</taxon>
        <taxon>Spermatophyta</taxon>
        <taxon>Magnoliopsida</taxon>
        <taxon>Liliopsida</taxon>
        <taxon>Asparagales</taxon>
        <taxon>Orchidaceae</taxon>
        <taxon>Orchidoideae</taxon>
        <taxon>Orchideae</taxon>
        <taxon>Orchidinae</taxon>
        <taxon>Platanthera</taxon>
    </lineage>
</organism>
<dbReference type="Pfam" id="PF04782">
    <property type="entry name" value="DUF632"/>
    <property type="match status" value="1"/>
</dbReference>
<evidence type="ECO:0000256" key="1">
    <source>
        <dbReference type="SAM" id="MobiDB-lite"/>
    </source>
</evidence>
<dbReference type="PANTHER" id="PTHR21450:SF41">
    <property type="entry name" value="RNA POLYMERASE SUBUNIT BETA, PUTATIVE (DUF630 AND DUF632)-RELATED"/>
    <property type="match status" value="1"/>
</dbReference>
<evidence type="ECO:0000259" key="2">
    <source>
        <dbReference type="Pfam" id="PF04782"/>
    </source>
</evidence>
<reference evidence="4 5" key="1">
    <citation type="journal article" date="2022" name="Nat. Plants">
        <title>Genomes of leafy and leafless Platanthera orchids illuminate the evolution of mycoheterotrophy.</title>
        <authorList>
            <person name="Li M.H."/>
            <person name="Liu K.W."/>
            <person name="Li Z."/>
            <person name="Lu H.C."/>
            <person name="Ye Q.L."/>
            <person name="Zhang D."/>
            <person name="Wang J.Y."/>
            <person name="Li Y.F."/>
            <person name="Zhong Z.M."/>
            <person name="Liu X."/>
            <person name="Yu X."/>
            <person name="Liu D.K."/>
            <person name="Tu X.D."/>
            <person name="Liu B."/>
            <person name="Hao Y."/>
            <person name="Liao X.Y."/>
            <person name="Jiang Y.T."/>
            <person name="Sun W.H."/>
            <person name="Chen J."/>
            <person name="Chen Y.Q."/>
            <person name="Ai Y."/>
            <person name="Zhai J.W."/>
            <person name="Wu S.S."/>
            <person name="Zhou Z."/>
            <person name="Hsiao Y.Y."/>
            <person name="Wu W.L."/>
            <person name="Chen Y.Y."/>
            <person name="Lin Y.F."/>
            <person name="Hsu J.L."/>
            <person name="Li C.Y."/>
            <person name="Wang Z.W."/>
            <person name="Zhao X."/>
            <person name="Zhong W.Y."/>
            <person name="Ma X.K."/>
            <person name="Ma L."/>
            <person name="Huang J."/>
            <person name="Chen G.Z."/>
            <person name="Huang M.Z."/>
            <person name="Huang L."/>
            <person name="Peng D.H."/>
            <person name="Luo Y.B."/>
            <person name="Zou S.Q."/>
            <person name="Chen S.P."/>
            <person name="Lan S."/>
            <person name="Tsai W.C."/>
            <person name="Van de Peer Y."/>
            <person name="Liu Z.J."/>
        </authorList>
    </citation>
    <scope>NUCLEOTIDE SEQUENCE [LARGE SCALE GENOMIC DNA]</scope>
    <source>
        <strain evidence="4">Lor287</strain>
    </source>
</reference>
<feature type="compositionally biased region" description="Low complexity" evidence="1">
    <location>
        <begin position="90"/>
        <end position="113"/>
    </location>
</feature>
<feature type="compositionally biased region" description="Basic and acidic residues" evidence="1">
    <location>
        <begin position="120"/>
        <end position="130"/>
    </location>
</feature>
<dbReference type="AlphaFoldDB" id="A0AAP0BNX2"/>
<gene>
    <name evidence="4" type="ORF">KSP39_PZI008433</name>
</gene>
<dbReference type="InterPro" id="IPR006867">
    <property type="entry name" value="DUF632"/>
</dbReference>
<dbReference type="Proteomes" id="UP001418222">
    <property type="component" value="Unassembled WGS sequence"/>
</dbReference>
<feature type="domain" description="DUF630" evidence="3">
    <location>
        <begin position="1"/>
        <end position="54"/>
    </location>
</feature>
<accession>A0AAP0BNX2</accession>
<keyword evidence="5" id="KW-1185">Reference proteome</keyword>